<sequence>MHRKLMPITRSGEGWYRDDRRYRVFQKIMAQAGTSLGYFEPRYSPNGHVISDRTGAEIINFSGYDYLSLIRHPDVRHAARDAVERFGSSAGASRLVSGETPLHKALESRIARFVGVESALSFVSGHGTNVTIIGFLFGKGDLILHDACIHNSVLEGIRLSGAERWSFAHNDVQDLERKLASAGRFKNVLVVVEGVYSMDGDVPDLAGIVDLRTRHDFVLMVDEAHALGTVGRTGHGIAEHCRVSPQQVDLWIGTLSKTLVSCGGYVAGRRDLIDFLKYNCPGFVFSTGLPPVNAAAALAALTILERSPERVLELQDKAAYFQRQARLANLNIGTAGSTPVFPVYLPQDAAIAAGGALRAQGINTFPIIYPAVPKHAARVRFFINRDHRYEQLDRAIGVLSDFITCHATPAAGYAV</sequence>
<feature type="domain" description="Aminotransferase class I/classII large" evidence="3">
    <location>
        <begin position="57"/>
        <end position="397"/>
    </location>
</feature>
<dbReference type="GO" id="GO:0008890">
    <property type="term" value="F:glycine C-acetyltransferase activity"/>
    <property type="evidence" value="ECO:0007669"/>
    <property type="project" value="UniProtKB-EC"/>
</dbReference>
<dbReference type="Gene3D" id="3.40.640.10">
    <property type="entry name" value="Type I PLP-dependent aspartate aminotransferase-like (Major domain)"/>
    <property type="match status" value="1"/>
</dbReference>
<evidence type="ECO:0000256" key="2">
    <source>
        <dbReference type="ARBA" id="ARBA00022679"/>
    </source>
</evidence>
<keyword evidence="2 4" id="KW-0808">Transferase</keyword>
<dbReference type="Proteomes" id="UP000494329">
    <property type="component" value="Unassembled WGS sequence"/>
</dbReference>
<dbReference type="Gene3D" id="3.90.1150.10">
    <property type="entry name" value="Aspartate Aminotransferase, domain 1"/>
    <property type="match status" value="1"/>
</dbReference>
<dbReference type="PANTHER" id="PTHR13693:SF3">
    <property type="entry name" value="LD36009P"/>
    <property type="match status" value="1"/>
</dbReference>
<dbReference type="InterPro" id="IPR004839">
    <property type="entry name" value="Aminotransferase_I/II_large"/>
</dbReference>
<keyword evidence="4" id="KW-0436">Ligase</keyword>
<proteinExistence type="predicted"/>
<accession>A0A6J5DXF6</accession>
<dbReference type="GO" id="GO:0030170">
    <property type="term" value="F:pyridoxal phosphate binding"/>
    <property type="evidence" value="ECO:0007669"/>
    <property type="project" value="InterPro"/>
</dbReference>
<dbReference type="SUPFAM" id="SSF53383">
    <property type="entry name" value="PLP-dependent transferases"/>
    <property type="match status" value="1"/>
</dbReference>
<evidence type="ECO:0000313" key="4">
    <source>
        <dbReference type="EMBL" id="CAB3758297.1"/>
    </source>
</evidence>
<comment type="cofactor">
    <cofactor evidence="1">
        <name>pyridoxal 5'-phosphate</name>
        <dbReference type="ChEBI" id="CHEBI:597326"/>
    </cofactor>
</comment>
<dbReference type="InterPro" id="IPR050087">
    <property type="entry name" value="AON_synthase_class-II"/>
</dbReference>
<protein>
    <submittedName>
        <fullName evidence="4">2-amino-3-ketobutyrate coenzyme A ligase</fullName>
        <ecNumber evidence="4">2.3.1.29</ecNumber>
    </submittedName>
</protein>
<evidence type="ECO:0000256" key="1">
    <source>
        <dbReference type="ARBA" id="ARBA00001933"/>
    </source>
</evidence>
<dbReference type="InterPro" id="IPR015422">
    <property type="entry name" value="PyrdxlP-dep_Trfase_small"/>
</dbReference>
<organism evidence="4 5">
    <name type="scientific">Paraburkholderia solisilvae</name>
    <dbReference type="NCBI Taxonomy" id="624376"/>
    <lineage>
        <taxon>Bacteria</taxon>
        <taxon>Pseudomonadati</taxon>
        <taxon>Pseudomonadota</taxon>
        <taxon>Betaproteobacteria</taxon>
        <taxon>Burkholderiales</taxon>
        <taxon>Burkholderiaceae</taxon>
        <taxon>Paraburkholderia</taxon>
    </lineage>
</organism>
<dbReference type="AlphaFoldDB" id="A0A6J5DXF6"/>
<dbReference type="EMBL" id="CADIKF010000020">
    <property type="protein sequence ID" value="CAB3758297.1"/>
    <property type="molecule type" value="Genomic_DNA"/>
</dbReference>
<keyword evidence="4" id="KW-0012">Acyltransferase</keyword>
<dbReference type="GO" id="GO:0016874">
    <property type="term" value="F:ligase activity"/>
    <property type="evidence" value="ECO:0007669"/>
    <property type="project" value="UniProtKB-KW"/>
</dbReference>
<reference evidence="4 5" key="1">
    <citation type="submission" date="2020-04" db="EMBL/GenBank/DDBJ databases">
        <authorList>
            <person name="De Canck E."/>
        </authorList>
    </citation>
    <scope>NUCLEOTIDE SEQUENCE [LARGE SCALE GENOMIC DNA]</scope>
    <source>
        <strain evidence="4 5">LMG 29739</strain>
    </source>
</reference>
<dbReference type="EC" id="2.3.1.29" evidence="4"/>
<evidence type="ECO:0000313" key="5">
    <source>
        <dbReference type="Proteomes" id="UP000494329"/>
    </source>
</evidence>
<dbReference type="RefSeq" id="WP_175111606.1">
    <property type="nucleotide sequence ID" value="NZ_CADIKF010000020.1"/>
</dbReference>
<dbReference type="InterPro" id="IPR015421">
    <property type="entry name" value="PyrdxlP-dep_Trfase_major"/>
</dbReference>
<keyword evidence="5" id="KW-1185">Reference proteome</keyword>
<evidence type="ECO:0000259" key="3">
    <source>
        <dbReference type="Pfam" id="PF00155"/>
    </source>
</evidence>
<name>A0A6J5DXF6_9BURK</name>
<dbReference type="InterPro" id="IPR015424">
    <property type="entry name" value="PyrdxlP-dep_Trfase"/>
</dbReference>
<dbReference type="Pfam" id="PF00155">
    <property type="entry name" value="Aminotran_1_2"/>
    <property type="match status" value="1"/>
</dbReference>
<gene>
    <name evidence="4" type="primary">kbl_2</name>
    <name evidence="4" type="ORF">LMG29739_02900</name>
</gene>
<dbReference type="PANTHER" id="PTHR13693">
    <property type="entry name" value="CLASS II AMINOTRANSFERASE/8-AMINO-7-OXONONANOATE SYNTHASE"/>
    <property type="match status" value="1"/>
</dbReference>